<evidence type="ECO:0000313" key="3">
    <source>
        <dbReference type="Proteomes" id="UP001152795"/>
    </source>
</evidence>
<evidence type="ECO:0000256" key="1">
    <source>
        <dbReference type="SAM" id="MobiDB-lite"/>
    </source>
</evidence>
<feature type="non-terminal residue" evidence="2">
    <location>
        <position position="432"/>
    </location>
</feature>
<evidence type="ECO:0000313" key="2">
    <source>
        <dbReference type="EMBL" id="CAB4043818.1"/>
    </source>
</evidence>
<feature type="region of interest" description="Disordered" evidence="1">
    <location>
        <begin position="1"/>
        <end position="39"/>
    </location>
</feature>
<dbReference type="OrthoDB" id="10513710at2759"/>
<proteinExistence type="predicted"/>
<feature type="compositionally biased region" description="Polar residues" evidence="1">
    <location>
        <begin position="76"/>
        <end position="85"/>
    </location>
</feature>
<protein>
    <submittedName>
        <fullName evidence="2">Uncharacterized protein</fullName>
    </submittedName>
</protein>
<name>A0A7D9MBR5_PARCT</name>
<feature type="region of interest" description="Disordered" evidence="1">
    <location>
        <begin position="74"/>
        <end position="95"/>
    </location>
</feature>
<gene>
    <name evidence="2" type="ORF">PACLA_8A078102</name>
</gene>
<sequence length="432" mass="48713">MSDGTAGTPGRGDRQTGCSDSLPRAPGDADHASSNDNETISDAFENIQVDGTEPLAGIQFEGEYTTEHFELDDGIQQDNGDINEQSSDSDRNNNISSQGIKNLILRILESKVKNGWSQEETLKEIRNIYELLQDERIPHQSWLSVIHFLKNLGYKDPTTYKVCIKSNHVTLVEDENCPDCGTSKSTCTDYFVLGLQLEHYFLNESVILDHLKHWARKEEWMGEAQMKYKEIWHGERFKELSYFWDVNIEKVLPVCCPNCDSIISVGEMAAFVPPGSTLHDKVKLYMSCKDCLFDFVHIPKTMKGCPLNKAFIFHEDGFNAFERKSRGMSAIHVSSGCISKEKRSQGKYLRVYSFVPSVVLPEGVHHKLDAFLKPLIDEAKELYINGINVTIEQPPRLKTGVSIQPGNYQVRALLLLGTADIKGHQEMILYAG</sequence>
<reference evidence="2" key="1">
    <citation type="submission" date="2020-04" db="EMBL/GenBank/DDBJ databases">
        <authorList>
            <person name="Alioto T."/>
            <person name="Alioto T."/>
            <person name="Gomez Garrido J."/>
        </authorList>
    </citation>
    <scope>NUCLEOTIDE SEQUENCE</scope>
    <source>
        <strain evidence="2">A484AB</strain>
    </source>
</reference>
<organism evidence="2 3">
    <name type="scientific">Paramuricea clavata</name>
    <name type="common">Red gorgonian</name>
    <name type="synonym">Violescent sea-whip</name>
    <dbReference type="NCBI Taxonomy" id="317549"/>
    <lineage>
        <taxon>Eukaryota</taxon>
        <taxon>Metazoa</taxon>
        <taxon>Cnidaria</taxon>
        <taxon>Anthozoa</taxon>
        <taxon>Octocorallia</taxon>
        <taxon>Malacalcyonacea</taxon>
        <taxon>Plexauridae</taxon>
        <taxon>Paramuricea</taxon>
    </lineage>
</organism>
<dbReference type="Proteomes" id="UP001152795">
    <property type="component" value="Unassembled WGS sequence"/>
</dbReference>
<accession>A0A7D9MBR5</accession>
<dbReference type="EMBL" id="CACRXK020033256">
    <property type="protein sequence ID" value="CAB4043818.1"/>
    <property type="molecule type" value="Genomic_DNA"/>
</dbReference>
<keyword evidence="3" id="KW-1185">Reference proteome</keyword>
<comment type="caution">
    <text evidence="2">The sequence shown here is derived from an EMBL/GenBank/DDBJ whole genome shotgun (WGS) entry which is preliminary data.</text>
</comment>
<dbReference type="AlphaFoldDB" id="A0A7D9MBR5"/>